<name>A0AAT9GV65_9CREN</name>
<dbReference type="KEGG" id="sjv:SJAV_26540"/>
<gene>
    <name evidence="3" type="ORF">SJAV_26540</name>
</gene>
<reference evidence="3" key="1">
    <citation type="submission" date="2024-03" db="EMBL/GenBank/DDBJ databases">
        <title>Complete genome sequence of Sulfurisphaera javensis strain KD-1.</title>
        <authorList>
            <person name="Sakai H."/>
            <person name="Nur N."/>
            <person name="Suwanto A."/>
            <person name="Kurosawa N."/>
        </authorList>
    </citation>
    <scope>NUCLEOTIDE SEQUENCE</scope>
    <source>
        <strain evidence="3">KD-1</strain>
    </source>
</reference>
<evidence type="ECO:0000259" key="2">
    <source>
        <dbReference type="Pfam" id="PF03787"/>
    </source>
</evidence>
<accession>A0AAT9GV65</accession>
<feature type="domain" description="CRISPR type III-associated protein" evidence="2">
    <location>
        <begin position="7"/>
        <end position="217"/>
    </location>
</feature>
<dbReference type="CDD" id="cd09726">
    <property type="entry name" value="RAMP_I_III"/>
    <property type="match status" value="1"/>
</dbReference>
<proteinExistence type="predicted"/>
<sequence>MKRLLLKFKPITPYVISSSLSSEEKKVEFYFGINPKHKFIPPSTIKGFLRTAAVYSYSTESCEFISSTLMMKNGIKPFTLTCADLIDPSNYDQNIRSIIEQTKKCMQERKVRIPCIICRTFGNTKVRGKMRIVKVTVDSNNESLEGKLEEISNLLFSWQLSEENRKALTVETSKSEIKVEILCEDDECVEVIKNACEVINKGLVRLGRFKSRGFGRLTVEVEEIP</sequence>
<keyword evidence="1" id="KW-0051">Antiviral defense</keyword>
<protein>
    <recommendedName>
        <fullName evidence="2">CRISPR type III-associated protein domain-containing protein</fullName>
    </recommendedName>
</protein>
<dbReference type="RefSeq" id="WP_369610193.1">
    <property type="nucleotide sequence ID" value="NZ_AP031322.1"/>
</dbReference>
<dbReference type="InterPro" id="IPR005537">
    <property type="entry name" value="RAMP_III_fam"/>
</dbReference>
<dbReference type="Pfam" id="PF03787">
    <property type="entry name" value="RAMPs"/>
    <property type="match status" value="1"/>
</dbReference>
<dbReference type="AlphaFoldDB" id="A0AAT9GV65"/>
<evidence type="ECO:0000256" key="1">
    <source>
        <dbReference type="ARBA" id="ARBA00023118"/>
    </source>
</evidence>
<evidence type="ECO:0000313" key="3">
    <source>
        <dbReference type="EMBL" id="BFH74710.1"/>
    </source>
</evidence>
<dbReference type="GO" id="GO:0051607">
    <property type="term" value="P:defense response to virus"/>
    <property type="evidence" value="ECO:0007669"/>
    <property type="project" value="UniProtKB-KW"/>
</dbReference>
<dbReference type="GeneID" id="92355608"/>
<organism evidence="3">
    <name type="scientific">Sulfurisphaera javensis</name>
    <dbReference type="NCBI Taxonomy" id="2049879"/>
    <lineage>
        <taxon>Archaea</taxon>
        <taxon>Thermoproteota</taxon>
        <taxon>Thermoprotei</taxon>
        <taxon>Sulfolobales</taxon>
        <taxon>Sulfolobaceae</taxon>
        <taxon>Sulfurisphaera</taxon>
    </lineage>
</organism>
<dbReference type="EMBL" id="AP031322">
    <property type="protein sequence ID" value="BFH74710.1"/>
    <property type="molecule type" value="Genomic_DNA"/>
</dbReference>